<dbReference type="RefSeq" id="WP_183453464.1">
    <property type="nucleotide sequence ID" value="NZ_JACHWB010000007.1"/>
</dbReference>
<dbReference type="Pfam" id="PF22725">
    <property type="entry name" value="GFO_IDH_MocA_C3"/>
    <property type="match status" value="1"/>
</dbReference>
<dbReference type="EMBL" id="JACHWB010000007">
    <property type="protein sequence ID" value="MBB3020981.1"/>
    <property type="molecule type" value="Genomic_DNA"/>
</dbReference>
<feature type="domain" description="Gfo/Idh/MocA-like oxidoreductase N-terminal" evidence="2">
    <location>
        <begin position="4"/>
        <end position="113"/>
    </location>
</feature>
<evidence type="ECO:0000313" key="5">
    <source>
        <dbReference type="Proteomes" id="UP000532010"/>
    </source>
</evidence>
<evidence type="ECO:0000259" key="3">
    <source>
        <dbReference type="Pfam" id="PF22725"/>
    </source>
</evidence>
<gene>
    <name evidence="4" type="ORF">FHR70_004071</name>
</gene>
<dbReference type="PANTHER" id="PTHR43818:SF11">
    <property type="entry name" value="BCDNA.GH03377"/>
    <property type="match status" value="1"/>
</dbReference>
<dbReference type="SUPFAM" id="SSF51735">
    <property type="entry name" value="NAD(P)-binding Rossmann-fold domains"/>
    <property type="match status" value="1"/>
</dbReference>
<protein>
    <submittedName>
        <fullName evidence="4">Putative dehydrogenase</fullName>
    </submittedName>
</protein>
<dbReference type="Gene3D" id="3.40.50.720">
    <property type="entry name" value="NAD(P)-binding Rossmann-like Domain"/>
    <property type="match status" value="1"/>
</dbReference>
<dbReference type="AlphaFoldDB" id="A0A7W4VPS2"/>
<keyword evidence="5" id="KW-1185">Reference proteome</keyword>
<dbReference type="GO" id="GO:0000166">
    <property type="term" value="F:nucleotide binding"/>
    <property type="evidence" value="ECO:0007669"/>
    <property type="project" value="InterPro"/>
</dbReference>
<dbReference type="Pfam" id="PF01408">
    <property type="entry name" value="GFO_IDH_MocA"/>
    <property type="match status" value="1"/>
</dbReference>
<dbReference type="SUPFAM" id="SSF55347">
    <property type="entry name" value="Glyceraldehyde-3-phosphate dehydrogenase-like, C-terminal domain"/>
    <property type="match status" value="1"/>
</dbReference>
<organism evidence="4 5">
    <name type="scientific">Microvirga lupini</name>
    <dbReference type="NCBI Taxonomy" id="420324"/>
    <lineage>
        <taxon>Bacteria</taxon>
        <taxon>Pseudomonadati</taxon>
        <taxon>Pseudomonadota</taxon>
        <taxon>Alphaproteobacteria</taxon>
        <taxon>Hyphomicrobiales</taxon>
        <taxon>Methylobacteriaceae</taxon>
        <taxon>Microvirga</taxon>
    </lineage>
</organism>
<evidence type="ECO:0000259" key="2">
    <source>
        <dbReference type="Pfam" id="PF01408"/>
    </source>
</evidence>
<dbReference type="GO" id="GO:0016491">
    <property type="term" value="F:oxidoreductase activity"/>
    <property type="evidence" value="ECO:0007669"/>
    <property type="project" value="UniProtKB-KW"/>
</dbReference>
<name>A0A7W4VPS2_9HYPH</name>
<feature type="domain" description="GFO/IDH/MocA-like oxidoreductase" evidence="3">
    <location>
        <begin position="123"/>
        <end position="239"/>
    </location>
</feature>
<evidence type="ECO:0000256" key="1">
    <source>
        <dbReference type="ARBA" id="ARBA00023002"/>
    </source>
</evidence>
<proteinExistence type="predicted"/>
<reference evidence="4 5" key="1">
    <citation type="submission" date="2020-08" db="EMBL/GenBank/DDBJ databases">
        <title>The Agave Microbiome: Exploring the role of microbial communities in plant adaptations to desert environments.</title>
        <authorList>
            <person name="Partida-Martinez L.P."/>
        </authorList>
    </citation>
    <scope>NUCLEOTIDE SEQUENCE [LARGE SCALE GENOMIC DNA]</scope>
    <source>
        <strain evidence="4 5">AT3.9</strain>
    </source>
</reference>
<dbReference type="InterPro" id="IPR000683">
    <property type="entry name" value="Gfo/Idh/MocA-like_OxRdtase_N"/>
</dbReference>
<comment type="caution">
    <text evidence="4">The sequence shown here is derived from an EMBL/GenBank/DDBJ whole genome shotgun (WGS) entry which is preliminary data.</text>
</comment>
<dbReference type="InterPro" id="IPR050463">
    <property type="entry name" value="Gfo/Idh/MocA_oxidrdct_glycsds"/>
</dbReference>
<keyword evidence="1" id="KW-0560">Oxidoreductase</keyword>
<evidence type="ECO:0000313" key="4">
    <source>
        <dbReference type="EMBL" id="MBB3020981.1"/>
    </source>
</evidence>
<dbReference type="PANTHER" id="PTHR43818">
    <property type="entry name" value="BCDNA.GH03377"/>
    <property type="match status" value="1"/>
</dbReference>
<dbReference type="Gene3D" id="3.30.360.10">
    <property type="entry name" value="Dihydrodipicolinate Reductase, domain 2"/>
    <property type="match status" value="1"/>
</dbReference>
<dbReference type="InterPro" id="IPR036291">
    <property type="entry name" value="NAD(P)-bd_dom_sf"/>
</dbReference>
<dbReference type="InterPro" id="IPR055170">
    <property type="entry name" value="GFO_IDH_MocA-like_dom"/>
</dbReference>
<accession>A0A7W4VPS2</accession>
<dbReference type="Proteomes" id="UP000532010">
    <property type="component" value="Unassembled WGS sequence"/>
</dbReference>
<sequence length="299" mass="31748">MYGIGIVGLGTMGRRLAESIRANPVFTIVAAYDPVATDTTIPMAGSVAELVGNPAVRCVYVATPPLTHEEIVRRVAGAGKALLCEKPLAASPGSARACVDAVARAGILAAVNFPFATAPAAVRLKELVDTGALGENLSAHLTLRFRQWPREWQQGAASWLAGPEQGGFTREVVSHFAFLALRLFGPGRLTDCTIEHGPMGTETSLRAVLRFASATMTIDAAVDGDQDDFNRFEVKGSKSAAIMSEWYRLTHESGDIAPARADANQIAELALLLEGRPNRLATFEEAAQVVALIEEILGP</sequence>